<dbReference type="GO" id="GO:0005223">
    <property type="term" value="F:intracellularly cGMP-activated cation channel activity"/>
    <property type="evidence" value="ECO:0007669"/>
    <property type="project" value="TreeGrafter"/>
</dbReference>
<dbReference type="InterPro" id="IPR050866">
    <property type="entry name" value="CNG_cation_channel"/>
</dbReference>
<feature type="transmembrane region" description="Helical" evidence="10">
    <location>
        <begin position="203"/>
        <end position="226"/>
    </location>
</feature>
<proteinExistence type="predicted"/>
<evidence type="ECO:0000259" key="11">
    <source>
        <dbReference type="PROSITE" id="PS50042"/>
    </source>
</evidence>
<dbReference type="SUPFAM" id="SSF81324">
    <property type="entry name" value="Voltage-gated potassium channels"/>
    <property type="match status" value="1"/>
</dbReference>
<evidence type="ECO:0000256" key="9">
    <source>
        <dbReference type="SAM" id="MobiDB-lite"/>
    </source>
</evidence>
<dbReference type="AlphaFoldDB" id="A0AA85F9D1"/>
<feature type="domain" description="Cyclic nucleotide-binding" evidence="11">
    <location>
        <begin position="544"/>
        <end position="665"/>
    </location>
</feature>
<keyword evidence="8" id="KW-0407">Ion channel</keyword>
<evidence type="ECO:0000313" key="12">
    <source>
        <dbReference type="Proteomes" id="UP000050792"/>
    </source>
</evidence>
<dbReference type="PROSITE" id="PS00889">
    <property type="entry name" value="CNMP_BINDING_2"/>
    <property type="match status" value="1"/>
</dbReference>
<dbReference type="Gene3D" id="1.10.287.70">
    <property type="match status" value="1"/>
</dbReference>
<keyword evidence="4 10" id="KW-1133">Transmembrane helix</keyword>
<dbReference type="SUPFAM" id="SSF51206">
    <property type="entry name" value="cAMP-binding domain-like"/>
    <property type="match status" value="1"/>
</dbReference>
<dbReference type="InterPro" id="IPR014710">
    <property type="entry name" value="RmlC-like_jellyroll"/>
</dbReference>
<dbReference type="Proteomes" id="UP000050792">
    <property type="component" value="Unassembled WGS sequence"/>
</dbReference>
<evidence type="ECO:0000313" key="14">
    <source>
        <dbReference type="WBParaSite" id="SRDH1_41470.2"/>
    </source>
</evidence>
<dbReference type="PANTHER" id="PTHR45638:SF4">
    <property type="entry name" value="CYCLIC NUCLEOTIDE-BINDING DOMAIN-CONTAINING PROTEIN"/>
    <property type="match status" value="1"/>
</dbReference>
<evidence type="ECO:0000256" key="4">
    <source>
        <dbReference type="ARBA" id="ARBA00022989"/>
    </source>
</evidence>
<dbReference type="InterPro" id="IPR018490">
    <property type="entry name" value="cNMP-bd_dom_sf"/>
</dbReference>
<dbReference type="GO" id="GO:0044877">
    <property type="term" value="F:protein-containing complex binding"/>
    <property type="evidence" value="ECO:0007669"/>
    <property type="project" value="TreeGrafter"/>
</dbReference>
<dbReference type="GO" id="GO:0017071">
    <property type="term" value="C:intracellular cyclic nucleotide activated cation channel complex"/>
    <property type="evidence" value="ECO:0007669"/>
    <property type="project" value="TreeGrafter"/>
</dbReference>
<feature type="transmembrane region" description="Helical" evidence="10">
    <location>
        <begin position="122"/>
        <end position="142"/>
    </location>
</feature>
<comment type="subcellular location">
    <subcellularLocation>
        <location evidence="1">Membrane</location>
        <topology evidence="1">Multi-pass membrane protein</topology>
    </subcellularLocation>
</comment>
<dbReference type="Pfam" id="PF00027">
    <property type="entry name" value="cNMP_binding"/>
    <property type="match status" value="1"/>
</dbReference>
<feature type="transmembrane region" description="Helical" evidence="10">
    <location>
        <begin position="154"/>
        <end position="176"/>
    </location>
</feature>
<evidence type="ECO:0000256" key="7">
    <source>
        <dbReference type="ARBA" id="ARBA00023286"/>
    </source>
</evidence>
<feature type="region of interest" description="Disordered" evidence="9">
    <location>
        <begin position="1117"/>
        <end position="1144"/>
    </location>
</feature>
<evidence type="ECO:0000256" key="2">
    <source>
        <dbReference type="ARBA" id="ARBA00022448"/>
    </source>
</evidence>
<sequence>MDDTHASTSDDSVITLDNSKQSNWFICKEDKTDENVTTYGKQNRICQRLTSENYSNTQPNVPLLYNGPYSYSDHKEKHDIIQGVNKTSILGTPSSLENKSQKLRKSSWNSALFYFNPSGRIVHTWCGVISIVFMYHLWVIIYRFAFNEINQQTVVFWLTLDYFADLLYIIDMTISLRTGFLEDGVMQFDGMKMRSHYLNSSRFYIDCLSLLPLDFLYLSIGFKSILRIFRLCKVYKFWQFMDRAERHTNYPNLMRSTKLLLYYLTFLHWNACVFQLINSTADSLFMTSLTQSPTSGTTITEGSRTNIPNLGATHTNYHTTNINSSHRNNSKQNTNHISNRSNVSDNGINNDSSLQLKSNHSLSNINNETILSTATSATVTFANTDVGSLITMSPDLHSFNKIHLTPGHHDGYEYLHAFYWSMLSLFPVGGFPTPKCPIAYFYLICEGVIGMFLMATVLGHVSNIVTNVSAAQKEFQARLDSVKNYMSLRRVPASLQERVINWFDFLWYTNKITDEEKVLRNLPYKLKAEIAIHVHLNTLKQVEIFQDTEEGFLSELVLKLRVVLFAPGDYVCRKGEIGKQMYIVNRGKLHVLGDDGHTVLATLHAGSYFGELSILNLGNNGNRRTASVRSLGYSDLFCLSKSDLWKVLKEYPNARSKLEADAYRKINQYQNVPQQNIKDFPNKSIPFERKVMNSTDLMNYIGYSAPALDSTHLRNNNPTINQNSHSQLDMNSNHERLVRVSNSDGSDGYGSDPSRCSAFLPTPQRSPTPSAIVVINNPDKTHITSNYGPFIQPNPTIFNVAGQSQSVYENRSRSVPTTVNDSLGNFTAMCSNENEQVCNCLVAEPNKCSRLKPYQNDSIPFGKQRHLSMPTNLFSTDDSFYHPNSSQLKESNVKSTPIALHSGVMITDFHSNQWKEVENEKLFRKNCHSDCFMKGKQTITSNMDTSNHDGTVNGKRVIPIICFEKASTPSISEATISEDEQEYQAVYEHTSQTSSSPVINKTPTYSSSMLKSEPTHGKYCTHLKIPKHKTPNWTARRPPWPYKTCSHHYKPPSIFKTGHISNHSKEDNSMFNAIHSYKHNKTNHELIEHLSYLTYRINKLENENYFLQNNLFNQSNSMMTQQSQPPPPQQQQHQVQPSLSQQKWSPTVNLTRKYSLPIKSTNVFQQFQDYLKIPGNTQINDPRSIEYDSSKDLKSDVSQSNLQKNGENLLDKPNITNNNCPVFTLE</sequence>
<reference evidence="12" key="1">
    <citation type="submission" date="2022-06" db="EMBL/GenBank/DDBJ databases">
        <authorList>
            <person name="Berger JAMES D."/>
            <person name="Berger JAMES D."/>
        </authorList>
    </citation>
    <scope>NUCLEOTIDE SEQUENCE [LARGE SCALE GENOMIC DNA]</scope>
</reference>
<evidence type="ECO:0000256" key="5">
    <source>
        <dbReference type="ARBA" id="ARBA00023065"/>
    </source>
</evidence>
<keyword evidence="7" id="KW-1071">Ligand-gated ion channel</keyword>
<organism evidence="12 13">
    <name type="scientific">Schistosoma rodhaini</name>
    <dbReference type="NCBI Taxonomy" id="6188"/>
    <lineage>
        <taxon>Eukaryota</taxon>
        <taxon>Metazoa</taxon>
        <taxon>Spiralia</taxon>
        <taxon>Lophotrochozoa</taxon>
        <taxon>Platyhelminthes</taxon>
        <taxon>Trematoda</taxon>
        <taxon>Digenea</taxon>
        <taxon>Strigeidida</taxon>
        <taxon>Schistosomatoidea</taxon>
        <taxon>Schistosomatidae</taxon>
        <taxon>Schistosoma</taxon>
    </lineage>
</organism>
<dbReference type="InterPro" id="IPR018488">
    <property type="entry name" value="cNMP-bd_CS"/>
</dbReference>
<dbReference type="InterPro" id="IPR005821">
    <property type="entry name" value="Ion_trans_dom"/>
</dbReference>
<dbReference type="GO" id="GO:0005222">
    <property type="term" value="F:intracellularly cAMP-activated cation channel activity"/>
    <property type="evidence" value="ECO:0007669"/>
    <property type="project" value="TreeGrafter"/>
</dbReference>
<keyword evidence="3 10" id="KW-0812">Transmembrane</keyword>
<keyword evidence="5" id="KW-0406">Ion transport</keyword>
<dbReference type="SMART" id="SM00100">
    <property type="entry name" value="cNMP"/>
    <property type="match status" value="1"/>
</dbReference>
<dbReference type="PROSITE" id="PS00888">
    <property type="entry name" value="CNMP_BINDING_1"/>
    <property type="match status" value="1"/>
</dbReference>
<feature type="transmembrane region" description="Helical" evidence="10">
    <location>
        <begin position="259"/>
        <end position="277"/>
    </location>
</feature>
<dbReference type="GO" id="GO:0030553">
    <property type="term" value="F:cGMP binding"/>
    <property type="evidence" value="ECO:0007669"/>
    <property type="project" value="TreeGrafter"/>
</dbReference>
<dbReference type="Gene3D" id="1.10.287.630">
    <property type="entry name" value="Helix hairpin bin"/>
    <property type="match status" value="1"/>
</dbReference>
<dbReference type="Gene3D" id="2.60.120.10">
    <property type="entry name" value="Jelly Rolls"/>
    <property type="match status" value="1"/>
</dbReference>
<evidence type="ECO:0000256" key="10">
    <source>
        <dbReference type="SAM" id="Phobius"/>
    </source>
</evidence>
<dbReference type="Pfam" id="PF00520">
    <property type="entry name" value="Ion_trans"/>
    <property type="match status" value="1"/>
</dbReference>
<dbReference type="InterPro" id="IPR000595">
    <property type="entry name" value="cNMP-bd_dom"/>
</dbReference>
<dbReference type="CDD" id="cd00038">
    <property type="entry name" value="CAP_ED"/>
    <property type="match status" value="1"/>
</dbReference>
<reference evidence="13 14" key="2">
    <citation type="submission" date="2023-11" db="UniProtKB">
        <authorList>
            <consortium name="WormBaseParasite"/>
        </authorList>
    </citation>
    <scope>IDENTIFICATION</scope>
</reference>
<dbReference type="FunFam" id="2.60.120.10:FF:000002">
    <property type="entry name" value="Cyclic nucleotide gated channel alpha 1a"/>
    <property type="match status" value="1"/>
</dbReference>
<protein>
    <recommendedName>
        <fullName evidence="11">Cyclic nucleotide-binding domain-containing protein</fullName>
    </recommendedName>
</protein>
<evidence type="ECO:0000256" key="1">
    <source>
        <dbReference type="ARBA" id="ARBA00004141"/>
    </source>
</evidence>
<dbReference type="WBParaSite" id="SRDH1_41470.2">
    <property type="protein sequence ID" value="SRDH1_41470.2"/>
    <property type="gene ID" value="SRDH1_41470"/>
</dbReference>
<evidence type="ECO:0000256" key="6">
    <source>
        <dbReference type="ARBA" id="ARBA00023136"/>
    </source>
</evidence>
<keyword evidence="6 10" id="KW-0472">Membrane</keyword>
<evidence type="ECO:0000256" key="3">
    <source>
        <dbReference type="ARBA" id="ARBA00022692"/>
    </source>
</evidence>
<feature type="compositionally biased region" description="Low complexity" evidence="9">
    <location>
        <begin position="1130"/>
        <end position="1142"/>
    </location>
</feature>
<dbReference type="GO" id="GO:0005886">
    <property type="term" value="C:plasma membrane"/>
    <property type="evidence" value="ECO:0007669"/>
    <property type="project" value="TreeGrafter"/>
</dbReference>
<evidence type="ECO:0000313" key="13">
    <source>
        <dbReference type="WBParaSite" id="SRDH1_41470.1"/>
    </source>
</evidence>
<keyword evidence="2" id="KW-0813">Transport</keyword>
<dbReference type="WBParaSite" id="SRDH1_41470.1">
    <property type="protein sequence ID" value="SRDH1_41470.1"/>
    <property type="gene ID" value="SRDH1_41470"/>
</dbReference>
<evidence type="ECO:0000256" key="8">
    <source>
        <dbReference type="ARBA" id="ARBA00023303"/>
    </source>
</evidence>
<dbReference type="PROSITE" id="PS50042">
    <property type="entry name" value="CNMP_BINDING_3"/>
    <property type="match status" value="1"/>
</dbReference>
<accession>A0AA85F9D1</accession>
<keyword evidence="12" id="KW-1185">Reference proteome</keyword>
<dbReference type="FunFam" id="1.10.287.630:FF:000001">
    <property type="entry name" value="Cyclic nucleotide-gated channel alpha 3"/>
    <property type="match status" value="1"/>
</dbReference>
<name>A0AA85F9D1_9TREM</name>
<feature type="region of interest" description="Disordered" evidence="9">
    <location>
        <begin position="321"/>
        <end position="350"/>
    </location>
</feature>
<dbReference type="PANTHER" id="PTHR45638">
    <property type="entry name" value="CYCLIC NUCLEOTIDE-GATED CATION CHANNEL SUBUNIT A"/>
    <property type="match status" value="1"/>
</dbReference>